<dbReference type="InterPro" id="IPR004101">
    <property type="entry name" value="Mur_ligase_C"/>
</dbReference>
<protein>
    <recommendedName>
        <fullName evidence="14">UDP-N-acetylmuramoyl-L-alanyl-D-glutamate--2, 6-diaminopimelate ligase</fullName>
    </recommendedName>
</protein>
<dbReference type="Gene3D" id="3.90.190.20">
    <property type="entry name" value="Mur ligase, C-terminal domain"/>
    <property type="match status" value="1"/>
</dbReference>
<evidence type="ECO:0000256" key="8">
    <source>
        <dbReference type="ARBA" id="ARBA00023316"/>
    </source>
</evidence>
<dbReference type="EMBL" id="MHTH01000017">
    <property type="protein sequence ID" value="OHA58019.1"/>
    <property type="molecule type" value="Genomic_DNA"/>
</dbReference>
<dbReference type="NCBIfam" id="TIGR01085">
    <property type="entry name" value="murE"/>
    <property type="match status" value="1"/>
</dbReference>
<dbReference type="InterPro" id="IPR013221">
    <property type="entry name" value="Mur_ligase_cen"/>
</dbReference>
<dbReference type="InterPro" id="IPR036565">
    <property type="entry name" value="Mur-like_cat_sf"/>
</dbReference>
<evidence type="ECO:0000256" key="6">
    <source>
        <dbReference type="ARBA" id="ARBA00022960"/>
    </source>
</evidence>
<dbReference type="PANTHER" id="PTHR23135:SF4">
    <property type="entry name" value="UDP-N-ACETYLMURAMOYL-L-ALANYL-D-GLUTAMATE--2,6-DIAMINOPIMELATE LIGASE MURE HOMOLOG, CHLOROPLASTIC"/>
    <property type="match status" value="1"/>
</dbReference>
<keyword evidence="5" id="KW-0067">ATP-binding</keyword>
<evidence type="ECO:0000259" key="11">
    <source>
        <dbReference type="Pfam" id="PF08245"/>
    </source>
</evidence>
<dbReference type="Pfam" id="PF08245">
    <property type="entry name" value="Mur_ligase_M"/>
    <property type="match status" value="1"/>
</dbReference>
<dbReference type="InterPro" id="IPR036615">
    <property type="entry name" value="Mur_ligase_C_dom_sf"/>
</dbReference>
<dbReference type="GO" id="GO:0051301">
    <property type="term" value="P:cell division"/>
    <property type="evidence" value="ECO:0007669"/>
    <property type="project" value="UniProtKB-KW"/>
</dbReference>
<evidence type="ECO:0000256" key="1">
    <source>
        <dbReference type="ARBA" id="ARBA00005898"/>
    </source>
</evidence>
<dbReference type="SUPFAM" id="SSF53623">
    <property type="entry name" value="MurD-like peptide ligases, catalytic domain"/>
    <property type="match status" value="1"/>
</dbReference>
<comment type="subcellular location">
    <subcellularLocation>
        <location evidence="9">Cytoplasm</location>
    </subcellularLocation>
</comment>
<accession>A0A1G2QD48</accession>
<dbReference type="AlphaFoldDB" id="A0A1G2QD48"/>
<evidence type="ECO:0000256" key="9">
    <source>
        <dbReference type="RuleBase" id="RU004135"/>
    </source>
</evidence>
<dbReference type="UniPathway" id="UPA00219"/>
<comment type="pathway">
    <text evidence="9">Cell wall biogenesis; peptidoglycan biosynthesis.</text>
</comment>
<keyword evidence="9" id="KW-0131">Cell cycle</keyword>
<evidence type="ECO:0000313" key="12">
    <source>
        <dbReference type="EMBL" id="OHA58019.1"/>
    </source>
</evidence>
<keyword evidence="3" id="KW-0436">Ligase</keyword>
<evidence type="ECO:0000256" key="7">
    <source>
        <dbReference type="ARBA" id="ARBA00022984"/>
    </source>
</evidence>
<proteinExistence type="inferred from homology"/>
<keyword evidence="6 9" id="KW-0133">Cell shape</keyword>
<feature type="domain" description="Mur ligase central" evidence="11">
    <location>
        <begin position="49"/>
        <end position="246"/>
    </location>
</feature>
<evidence type="ECO:0008006" key="14">
    <source>
        <dbReference type="Google" id="ProtNLM"/>
    </source>
</evidence>
<sequence>MLEKTLRVVEKLIPRKLYRAGQPIYHYLLALAGAIIYRFPSRKIKVVAITGTKGKTSTTEILATILETAGYKVATTSTLQFKIGDQVRRNLYKMSMPGRMFMQKFLRQAVSANCDYAILETTSEGVKTFRHKFINFDGLIFTNISPEHIESHGSYEKYLTAKLEYAKALAHSPKLNKVIVVNGDDVESPKFLAFAPGARQISFTLHHAEPLEINESGINFTLADQTIKTKMLGQFNLYNMLAATTLAQAIGIPIEKIKLALEGLAGIRGRVEFVTINSSKQDFDVVVDYAHTADSLEKFYQTFSGRRLICVFGATGGGRDHWKRPEMGKIADKYCSEIILTDDDSYDEDPQMIAGAIADGITSHQPEIITDRRLAIRSALAKAQAGDVVALTGKGTDPFLMGPNGQKTPWDDATVVREELESKFKSL</sequence>
<dbReference type="GO" id="GO:0071555">
    <property type="term" value="P:cell wall organization"/>
    <property type="evidence" value="ECO:0007669"/>
    <property type="project" value="UniProtKB-KW"/>
</dbReference>
<dbReference type="GO" id="GO:0005524">
    <property type="term" value="F:ATP binding"/>
    <property type="evidence" value="ECO:0007669"/>
    <property type="project" value="UniProtKB-KW"/>
</dbReference>
<evidence type="ECO:0000256" key="4">
    <source>
        <dbReference type="ARBA" id="ARBA00022741"/>
    </source>
</evidence>
<dbReference type="GO" id="GO:0008360">
    <property type="term" value="P:regulation of cell shape"/>
    <property type="evidence" value="ECO:0007669"/>
    <property type="project" value="UniProtKB-KW"/>
</dbReference>
<comment type="caution">
    <text evidence="12">The sequence shown here is derived from an EMBL/GenBank/DDBJ whole genome shotgun (WGS) entry which is preliminary data.</text>
</comment>
<evidence type="ECO:0000256" key="3">
    <source>
        <dbReference type="ARBA" id="ARBA00022598"/>
    </source>
</evidence>
<dbReference type="Proteomes" id="UP000176222">
    <property type="component" value="Unassembled WGS sequence"/>
</dbReference>
<evidence type="ECO:0000259" key="10">
    <source>
        <dbReference type="Pfam" id="PF02875"/>
    </source>
</evidence>
<evidence type="ECO:0000256" key="5">
    <source>
        <dbReference type="ARBA" id="ARBA00022840"/>
    </source>
</evidence>
<dbReference type="PROSITE" id="PS01011">
    <property type="entry name" value="FOLYLPOLYGLU_SYNT_1"/>
    <property type="match status" value="1"/>
</dbReference>
<feature type="domain" description="Mur ligase C-terminal" evidence="10">
    <location>
        <begin position="269"/>
        <end position="395"/>
    </location>
</feature>
<dbReference type="Gene3D" id="3.40.1190.10">
    <property type="entry name" value="Mur-like, catalytic domain"/>
    <property type="match status" value="1"/>
</dbReference>
<reference evidence="12 13" key="1">
    <citation type="journal article" date="2016" name="Nat. Commun.">
        <title>Thousands of microbial genomes shed light on interconnected biogeochemical processes in an aquifer system.</title>
        <authorList>
            <person name="Anantharaman K."/>
            <person name="Brown C.T."/>
            <person name="Hug L.A."/>
            <person name="Sharon I."/>
            <person name="Castelle C.J."/>
            <person name="Probst A.J."/>
            <person name="Thomas B.C."/>
            <person name="Singh A."/>
            <person name="Wilkins M.J."/>
            <person name="Karaoz U."/>
            <person name="Brodie E.L."/>
            <person name="Williams K.H."/>
            <person name="Hubbard S.S."/>
            <person name="Banfield J.F."/>
        </authorList>
    </citation>
    <scope>NUCLEOTIDE SEQUENCE [LARGE SCALE GENOMIC DNA]</scope>
</reference>
<dbReference type="GO" id="GO:0009252">
    <property type="term" value="P:peptidoglycan biosynthetic process"/>
    <property type="evidence" value="ECO:0007669"/>
    <property type="project" value="UniProtKB-UniPathway"/>
</dbReference>
<comment type="similarity">
    <text evidence="1">Belongs to the MurCDEF family. MurE subfamily.</text>
</comment>
<dbReference type="Pfam" id="PF02875">
    <property type="entry name" value="Mur_ligase_C"/>
    <property type="match status" value="1"/>
</dbReference>
<dbReference type="InterPro" id="IPR005761">
    <property type="entry name" value="UDP-N-AcMur-Glu-dNH2Pim_ligase"/>
</dbReference>
<evidence type="ECO:0000313" key="13">
    <source>
        <dbReference type="Proteomes" id="UP000176222"/>
    </source>
</evidence>
<dbReference type="STRING" id="1802436.A2370_03310"/>
<keyword evidence="2" id="KW-0963">Cytoplasm</keyword>
<evidence type="ECO:0000256" key="2">
    <source>
        <dbReference type="ARBA" id="ARBA00022490"/>
    </source>
</evidence>
<keyword evidence="8 9" id="KW-0961">Cell wall biogenesis/degradation</keyword>
<dbReference type="SUPFAM" id="SSF53244">
    <property type="entry name" value="MurD-like peptide ligases, peptide-binding domain"/>
    <property type="match status" value="1"/>
</dbReference>
<gene>
    <name evidence="12" type="ORF">A2370_03310</name>
</gene>
<keyword evidence="9" id="KW-0132">Cell division</keyword>
<dbReference type="PANTHER" id="PTHR23135">
    <property type="entry name" value="MUR LIGASE FAMILY MEMBER"/>
    <property type="match status" value="1"/>
</dbReference>
<dbReference type="GO" id="GO:0005737">
    <property type="term" value="C:cytoplasm"/>
    <property type="evidence" value="ECO:0007669"/>
    <property type="project" value="UniProtKB-SubCell"/>
</dbReference>
<dbReference type="InterPro" id="IPR018109">
    <property type="entry name" value="Folylpolyglutamate_synth_CS"/>
</dbReference>
<dbReference type="GO" id="GO:0004326">
    <property type="term" value="F:tetrahydrofolylpolyglutamate synthase activity"/>
    <property type="evidence" value="ECO:0007669"/>
    <property type="project" value="InterPro"/>
</dbReference>
<name>A0A1G2QD48_9BACT</name>
<keyword evidence="4" id="KW-0547">Nucleotide-binding</keyword>
<keyword evidence="7 9" id="KW-0573">Peptidoglycan synthesis</keyword>
<organism evidence="12 13">
    <name type="scientific">Candidatus Vogelbacteria bacterium RIFOXYB1_FULL_42_16</name>
    <dbReference type="NCBI Taxonomy" id="1802436"/>
    <lineage>
        <taxon>Bacteria</taxon>
        <taxon>Candidatus Vogeliibacteriota</taxon>
    </lineage>
</organism>